<dbReference type="GO" id="GO:0008168">
    <property type="term" value="F:methyltransferase activity"/>
    <property type="evidence" value="ECO:0007669"/>
    <property type="project" value="UniProtKB-KW"/>
</dbReference>
<dbReference type="GO" id="GO:0032259">
    <property type="term" value="P:methylation"/>
    <property type="evidence" value="ECO:0007669"/>
    <property type="project" value="UniProtKB-KW"/>
</dbReference>
<keyword evidence="3" id="KW-0489">Methyltransferase</keyword>
<sequence length="258" mass="28296">MHDCPLFTRQRHAMEEATADVPLDLKSRLKESYDAIAPVHNAWTAQHASLRIAYLDKLIHLLSTAPRDKAEPLQVLELGCGAGIPVTEKLLSGPNGLTFHVTANDLSSAQLALAKERIPDDGVIWVEGDMMDLKFAEHSFDVILGFYSLIHLPREEQELLLERIARWLKPGGYMLANFSAEAMAGVVMSKWLHQEKGWMYWSGWGAEVSLEKVRAVGGLEVVLGEVSAEDGVDASFLWVIARAPQQDDAGGGGLAEGI</sequence>
<evidence type="ECO:0000313" key="3">
    <source>
        <dbReference type="EMBL" id="KAK3944367.1"/>
    </source>
</evidence>
<keyword evidence="3" id="KW-0808">Transferase</keyword>
<protein>
    <submittedName>
        <fullName evidence="3">S-adenosyl-L-methionine-dependent methyltransferase</fullName>
    </submittedName>
</protein>
<accession>A0AAN6NIM5</accession>
<name>A0AAN6NIM5_9PEZI</name>
<dbReference type="AlphaFoldDB" id="A0AAN6NIM5"/>
<comment type="caution">
    <text evidence="3">The sequence shown here is derived from an EMBL/GenBank/DDBJ whole genome shotgun (WGS) entry which is preliminary data.</text>
</comment>
<dbReference type="InterPro" id="IPR029063">
    <property type="entry name" value="SAM-dependent_MTases_sf"/>
</dbReference>
<feature type="domain" description="Methyltransferase" evidence="2">
    <location>
        <begin position="75"/>
        <end position="172"/>
    </location>
</feature>
<gene>
    <name evidence="3" type="ORF">QBC46DRAFT_375092</name>
</gene>
<dbReference type="InterPro" id="IPR041698">
    <property type="entry name" value="Methyltransf_25"/>
</dbReference>
<dbReference type="PANTHER" id="PTHR43591">
    <property type="entry name" value="METHYLTRANSFERASE"/>
    <property type="match status" value="1"/>
</dbReference>
<keyword evidence="4" id="KW-1185">Reference proteome</keyword>
<organism evidence="3 4">
    <name type="scientific">Diplogelasinospora grovesii</name>
    <dbReference type="NCBI Taxonomy" id="303347"/>
    <lineage>
        <taxon>Eukaryota</taxon>
        <taxon>Fungi</taxon>
        <taxon>Dikarya</taxon>
        <taxon>Ascomycota</taxon>
        <taxon>Pezizomycotina</taxon>
        <taxon>Sordariomycetes</taxon>
        <taxon>Sordariomycetidae</taxon>
        <taxon>Sordariales</taxon>
        <taxon>Diplogelasinosporaceae</taxon>
        <taxon>Diplogelasinospora</taxon>
    </lineage>
</organism>
<evidence type="ECO:0000313" key="4">
    <source>
        <dbReference type="Proteomes" id="UP001303473"/>
    </source>
</evidence>
<evidence type="ECO:0000259" key="2">
    <source>
        <dbReference type="Pfam" id="PF13649"/>
    </source>
</evidence>
<dbReference type="Pfam" id="PF13649">
    <property type="entry name" value="Methyltransf_25"/>
    <property type="match status" value="1"/>
</dbReference>
<reference evidence="4" key="1">
    <citation type="journal article" date="2023" name="Mol. Phylogenet. Evol.">
        <title>Genome-scale phylogeny and comparative genomics of the fungal order Sordariales.</title>
        <authorList>
            <person name="Hensen N."/>
            <person name="Bonometti L."/>
            <person name="Westerberg I."/>
            <person name="Brannstrom I.O."/>
            <person name="Guillou S."/>
            <person name="Cros-Aarteil S."/>
            <person name="Calhoun S."/>
            <person name="Haridas S."/>
            <person name="Kuo A."/>
            <person name="Mondo S."/>
            <person name="Pangilinan J."/>
            <person name="Riley R."/>
            <person name="LaButti K."/>
            <person name="Andreopoulos B."/>
            <person name="Lipzen A."/>
            <person name="Chen C."/>
            <person name="Yan M."/>
            <person name="Daum C."/>
            <person name="Ng V."/>
            <person name="Clum A."/>
            <person name="Steindorff A."/>
            <person name="Ohm R.A."/>
            <person name="Martin F."/>
            <person name="Silar P."/>
            <person name="Natvig D.O."/>
            <person name="Lalanne C."/>
            <person name="Gautier V."/>
            <person name="Ament-Velasquez S.L."/>
            <person name="Kruys A."/>
            <person name="Hutchinson M.I."/>
            <person name="Powell A.J."/>
            <person name="Barry K."/>
            <person name="Miller A.N."/>
            <person name="Grigoriev I.V."/>
            <person name="Debuchy R."/>
            <person name="Gladieux P."/>
            <person name="Hiltunen Thoren M."/>
            <person name="Johannesson H."/>
        </authorList>
    </citation>
    <scope>NUCLEOTIDE SEQUENCE [LARGE SCALE GENOMIC DNA]</scope>
    <source>
        <strain evidence="4">CBS 340.73</strain>
    </source>
</reference>
<dbReference type="Gene3D" id="3.40.50.150">
    <property type="entry name" value="Vaccinia Virus protein VP39"/>
    <property type="match status" value="1"/>
</dbReference>
<dbReference type="CDD" id="cd02440">
    <property type="entry name" value="AdoMet_MTases"/>
    <property type="match status" value="1"/>
</dbReference>
<dbReference type="Proteomes" id="UP001303473">
    <property type="component" value="Unassembled WGS sequence"/>
</dbReference>
<dbReference type="PANTHER" id="PTHR43591:SF110">
    <property type="entry name" value="RHODANESE DOMAIN-CONTAINING PROTEIN"/>
    <property type="match status" value="1"/>
</dbReference>
<evidence type="ECO:0000256" key="1">
    <source>
        <dbReference type="ARBA" id="ARBA00038158"/>
    </source>
</evidence>
<dbReference type="EMBL" id="MU853760">
    <property type="protein sequence ID" value="KAK3944367.1"/>
    <property type="molecule type" value="Genomic_DNA"/>
</dbReference>
<comment type="similarity">
    <text evidence="1">Belongs to the methyltransferase superfamily. LaeA methyltransferase family.</text>
</comment>
<proteinExistence type="inferred from homology"/>
<dbReference type="SUPFAM" id="SSF53335">
    <property type="entry name" value="S-adenosyl-L-methionine-dependent methyltransferases"/>
    <property type="match status" value="1"/>
</dbReference>